<dbReference type="GO" id="GO:0006270">
    <property type="term" value="P:DNA replication initiation"/>
    <property type="evidence" value="ECO:0007669"/>
    <property type="project" value="InterPro"/>
</dbReference>
<dbReference type="InterPro" id="IPR036390">
    <property type="entry name" value="WH_DNA-bd_sf"/>
</dbReference>
<feature type="domain" description="Initiator Rep protein WH1" evidence="2">
    <location>
        <begin position="24"/>
        <end position="166"/>
    </location>
</feature>
<evidence type="ECO:0000259" key="2">
    <source>
        <dbReference type="Pfam" id="PF01051"/>
    </source>
</evidence>
<dbReference type="Pfam" id="PF21205">
    <property type="entry name" value="Rep3_C"/>
    <property type="match status" value="1"/>
</dbReference>
<dbReference type="SUPFAM" id="SSF46785">
    <property type="entry name" value="Winged helix' DNA-binding domain"/>
    <property type="match status" value="2"/>
</dbReference>
<geneLocation type="plasmid" evidence="3 4">
    <name>pMAQU01</name>
</geneLocation>
<evidence type="ECO:0000256" key="1">
    <source>
        <dbReference type="ARBA" id="ARBA00038283"/>
    </source>
</evidence>
<sequence length="409" mass="47087">MSKMESPGEQLDLIVVDENTTKLKVAKSNALVEAQYELSGKEHKLLLVAMAEIRKDQTSFYEQVFSVQDLAELLDFSKSSAYSELDRLSTGLMRKQVEIRNDQTGGWEKYQWVTKAYCRNGQFGIRFSEELKPFLLGLVGRFTLYELSRVLKMNSNYAIRLYELLKQFERFGKRTFSLDPKMTSKEDWESFPKLMGYNPKSYARFSNLNQRVLSPAISQVEQYTEFRSVNFSVIRYNRKPVALVFSWKTVDTFEDIQEHPLYRDIRALGVTEAACRQAFKEYDEDRIARNLSYTKRAHKDGDVKNPAAYFASALESDFASGQKPLQFEDTFALAAQAKAGAGNAEASPRQAEGIVDAPGKERHQEVRELCTTDNEARRWLSLERALGVQFESFNEFHAEDMRQRQTGTR</sequence>
<evidence type="ECO:0000313" key="3">
    <source>
        <dbReference type="EMBL" id="ABM21029.1"/>
    </source>
</evidence>
<evidence type="ECO:0000313" key="4">
    <source>
        <dbReference type="Proteomes" id="UP000000998"/>
    </source>
</evidence>
<gene>
    <name evidence="3" type="ordered locus">Maqu_4178</name>
</gene>
<proteinExistence type="inferred from homology"/>
<dbReference type="KEGG" id="maq:Maqu_4178"/>
<dbReference type="Gene3D" id="1.10.10.10">
    <property type="entry name" value="Winged helix-like DNA-binding domain superfamily/Winged helix DNA-binding domain"/>
    <property type="match status" value="2"/>
</dbReference>
<comment type="similarity">
    <text evidence="1">Belongs to the initiator RepB protein family.</text>
</comment>
<protein>
    <submittedName>
        <fullName evidence="3">Initiator RepB protein</fullName>
    </submittedName>
</protein>
<dbReference type="eggNOG" id="COG5527">
    <property type="taxonomic scope" value="Bacteria"/>
</dbReference>
<name>A1U7R0_MARN8</name>
<dbReference type="HOGENOM" id="CLU_672341_0_0_6"/>
<dbReference type="AlphaFoldDB" id="A1U7R0"/>
<dbReference type="Proteomes" id="UP000000998">
    <property type="component" value="Plasmid pMAQU01"/>
</dbReference>
<dbReference type="OrthoDB" id="9122127at2"/>
<keyword evidence="3" id="KW-0614">Plasmid</keyword>
<dbReference type="GO" id="GO:0003887">
    <property type="term" value="F:DNA-directed DNA polymerase activity"/>
    <property type="evidence" value="ECO:0007669"/>
    <property type="project" value="InterPro"/>
</dbReference>
<dbReference type="RefSeq" id="WP_011783324.1">
    <property type="nucleotide sequence ID" value="NC_008738.1"/>
</dbReference>
<accession>A1U7R0</accession>
<organism evidence="3 4">
    <name type="scientific">Marinobacter nauticus (strain ATCC 700491 / DSM 11845 / VT8)</name>
    <name type="common">Marinobacter aquaeolei</name>
    <dbReference type="NCBI Taxonomy" id="351348"/>
    <lineage>
        <taxon>Bacteria</taxon>
        <taxon>Pseudomonadati</taxon>
        <taxon>Pseudomonadota</taxon>
        <taxon>Gammaproteobacteria</taxon>
        <taxon>Pseudomonadales</taxon>
        <taxon>Marinobacteraceae</taxon>
        <taxon>Marinobacter</taxon>
    </lineage>
</organism>
<dbReference type="InterPro" id="IPR000525">
    <property type="entry name" value="Initiator_Rep_WH1"/>
</dbReference>
<dbReference type="EMBL" id="CP000515">
    <property type="protein sequence ID" value="ABM21029.1"/>
    <property type="molecule type" value="Genomic_DNA"/>
</dbReference>
<dbReference type="Pfam" id="PF01051">
    <property type="entry name" value="Rep3_N"/>
    <property type="match status" value="1"/>
</dbReference>
<reference evidence="4" key="1">
    <citation type="journal article" date="2011" name="Appl. Environ. Microbiol.">
        <title>Genomic potential of Marinobacter aquaeolei, a biogeochemical 'opportunitroph'.</title>
        <authorList>
            <person name="Singer E."/>
            <person name="Webb E.A."/>
            <person name="Nelson W.C."/>
            <person name="Heidelberg J.F."/>
            <person name="Ivanova N."/>
            <person name="Pati A."/>
            <person name="Edwards K.J."/>
        </authorList>
    </citation>
    <scope>NUCLEOTIDE SEQUENCE [LARGE SCALE GENOMIC DNA]</scope>
    <source>
        <strain evidence="4">ATCC 700491 / DSM 11845 / VT8</strain>
    </source>
</reference>
<dbReference type="InterPro" id="IPR036388">
    <property type="entry name" value="WH-like_DNA-bd_sf"/>
</dbReference>